<dbReference type="GO" id="GO:0003676">
    <property type="term" value="F:nucleic acid binding"/>
    <property type="evidence" value="ECO:0007669"/>
    <property type="project" value="InterPro"/>
</dbReference>
<feature type="compositionally biased region" description="Low complexity" evidence="1">
    <location>
        <begin position="640"/>
        <end position="651"/>
    </location>
</feature>
<organism evidence="3 4">
    <name type="scientific">Mikania micrantha</name>
    <name type="common">bitter vine</name>
    <dbReference type="NCBI Taxonomy" id="192012"/>
    <lineage>
        <taxon>Eukaryota</taxon>
        <taxon>Viridiplantae</taxon>
        <taxon>Streptophyta</taxon>
        <taxon>Embryophyta</taxon>
        <taxon>Tracheophyta</taxon>
        <taxon>Spermatophyta</taxon>
        <taxon>Magnoliopsida</taxon>
        <taxon>eudicotyledons</taxon>
        <taxon>Gunneridae</taxon>
        <taxon>Pentapetalae</taxon>
        <taxon>asterids</taxon>
        <taxon>campanulids</taxon>
        <taxon>Asterales</taxon>
        <taxon>Asteraceae</taxon>
        <taxon>Asteroideae</taxon>
        <taxon>Heliantheae alliance</taxon>
        <taxon>Eupatorieae</taxon>
        <taxon>Mikania</taxon>
    </lineage>
</organism>
<dbReference type="InterPro" id="IPR054722">
    <property type="entry name" value="PolX-like_BBD"/>
</dbReference>
<feature type="domain" description="Integrase catalytic" evidence="2">
    <location>
        <begin position="281"/>
        <end position="456"/>
    </location>
</feature>
<dbReference type="PROSITE" id="PS50994">
    <property type="entry name" value="INTEGRASE"/>
    <property type="match status" value="1"/>
</dbReference>
<feature type="compositionally biased region" description="Polar residues" evidence="1">
    <location>
        <begin position="590"/>
        <end position="608"/>
    </location>
</feature>
<feature type="compositionally biased region" description="Polar residues" evidence="1">
    <location>
        <begin position="537"/>
        <end position="563"/>
    </location>
</feature>
<sequence>MAGDKEDERQRSICLDKKPGTETAAFKVSVPRRKEESTNRETIKHDKSVARDAQRSDVIEHCNFCGRDGHNRKGCFRRIGYPDWWPGNKTKREGTKAAYAETSSSPIPGKQEDQDEWVMDSGATDHITHDPDFLSNKNENIYEARVTVANGNKVSVKGRGVGTLKGGIKIKDVLYVPELKCNLLSVKQLTKELQCAVSFFPDFCVVQKLHTGSLIGAGRCKKGLYQMGMIKNERRAMVVTKDIWHKRLGHASAEKLHEISFLKNVAFNKLCDACSKAKHTRLPFPISTTKTVSCFDLLHCDIWGKYRTPSFTGANYFLTIMDDFSRAVWVFLLRHKHEASGCLKDFHKMVQTQFEKNIKKVRCDNGGECTSNDMLAFYKENGMILETTCPHTSQQNGVVERKHRHLLETARALRFEANIPKRFWGECVLTATYIINRLHSSVKNNKTPYELLFNQEPDYDFMRVLGCLAYYWNTDTKGDKLEERGRPGVFLGYPPHTKGYKIYDIENKKIIISRDVRCHENHFPFKDIQVPQNSDLFDLETTPTDCNKNQNPIGPTQNNNPLTKNEGEPISKLLPQQEPSTSGPLPPQEPTTSGLLPQQEPTFEATGSQDEHLDHGPIEGRGKRTRIPSTHLEGYEVKLPPSIVPASPASSQDSSTGSEKEQLQARSPLRETAVDHEYMIPKSPLSFNSTTYKSSNLLPPLKFHSSLLGSHNLKTNNFIDFNDDDDDEDDYGDNDESVGSASDDMDCTFSEGEELNQEVFNVSFVKSPKKVGTNRSTLNRGMIKDDLSVEVPQIARNFTESGWHGGASTRLSTYGTPIADLGTPSAPPIFEGAEHIDEVACESSKESSGYLGFEQSQKEINMQEKFINDDKLAHDGKLESSVSERKNEAIKSMPFGETNLLDQAPYCHSSQNPWQTLITYDACFRLCLNAWARGCTEAPVFLNDECRLLRNAFGLNKLLLQPRGLKPVASSSTENIDKACPLKIKKVIGKFKVEVRKVRIIPQRKLKDTYSQQSAIYVQAGVEYIRHVSSLVKSKINKLGLSSFSLPCEEPVTCLLHLKSSQEHTETESALGICLRPGTGDFHDFFPENQGDALLLQVQGEKRIIQGRAIIPISSLNDNPNDRIKWWSIYHEDNECIGKVQLSITSTVTSDETTHLKCGPVVETLAYDLLFEAAMCAQCFHARNLWIVEPWKWLLTEFSNYYGVSESYTKLRHLSHVMNVATPIKDCLELIYELLVPVIKARTERRLTRQEKSLLLDCETQIESLLALAFQNYKSLDETSSTGLSEISSPITESAAPALVPAVQLYTLIHDILSPDGQALLTNYLQAAARKRCRKHMVDTDEFVASNTDGFLLDSIAITTAYVKMKNLCINLSDEIKTDILIHGQHILPSSIDLSSITAAVYSSELCKRLKGFLATWPPSSPQPHVNELLIAAADFERNLESWNICAPQGGVDSRNLYHNYIMVWVQDMQLCLLELCKAEKVPWLGVITNYSTSPFAEELYDKIKEMLSEYEVVISRWPQYTLILENAVANVERATMKALERQYADILTPLKDSIPKRLGIQVQKLTRRQSNALYSIPNQLGTFLNTIKRILDVLHCRIEDKLKSWASYLLVNGDKKSTYGEQMNAVTVLFRTKYKNYMQAVVVKLTSNMQASRSTRLQRILEETKEEDGESEIRDRMQVLCSQLVESVSNLHEVFTNQIFIASCRGLWDKMGQIVLKFLEGRKENRVWYNGSYYALGILDDTFASQMQRLQGNALHEKDLEPPRSIVEARSILCRDTNNAADTSTYFY</sequence>
<dbReference type="OrthoDB" id="1896158at2759"/>
<feature type="compositionally biased region" description="Basic and acidic residues" evidence="1">
    <location>
        <begin position="32"/>
        <end position="52"/>
    </location>
</feature>
<comment type="caution">
    <text evidence="3">The sequence shown here is derived from an EMBL/GenBank/DDBJ whole genome shotgun (WGS) entry which is preliminary data.</text>
</comment>
<dbReference type="InterPro" id="IPR012337">
    <property type="entry name" value="RNaseH-like_sf"/>
</dbReference>
<dbReference type="Gene3D" id="3.30.420.10">
    <property type="entry name" value="Ribonuclease H-like superfamily/Ribonuclease H"/>
    <property type="match status" value="1"/>
</dbReference>
<gene>
    <name evidence="3" type="ORF">E3N88_05288</name>
</gene>
<feature type="region of interest" description="Disordered" evidence="1">
    <location>
        <begin position="1"/>
        <end position="52"/>
    </location>
</feature>
<dbReference type="Pfam" id="PF25597">
    <property type="entry name" value="SH3_retrovirus"/>
    <property type="match status" value="1"/>
</dbReference>
<dbReference type="PANTHER" id="PTHR31110:SF3">
    <property type="entry name" value="PORTAL PROTEIN"/>
    <property type="match status" value="1"/>
</dbReference>
<dbReference type="Pfam" id="PF22936">
    <property type="entry name" value="Pol_BBD"/>
    <property type="match status" value="1"/>
</dbReference>
<feature type="compositionally biased region" description="Basic and acidic residues" evidence="1">
    <location>
        <begin position="1"/>
        <end position="20"/>
    </location>
</feature>
<evidence type="ECO:0000313" key="3">
    <source>
        <dbReference type="EMBL" id="KAD6794392.1"/>
    </source>
</evidence>
<proteinExistence type="predicted"/>
<dbReference type="InterPro" id="IPR001584">
    <property type="entry name" value="Integrase_cat-core"/>
</dbReference>
<feature type="compositionally biased region" description="Acidic residues" evidence="1">
    <location>
        <begin position="724"/>
        <end position="736"/>
    </location>
</feature>
<feature type="region of interest" description="Disordered" evidence="1">
    <location>
        <begin position="724"/>
        <end position="746"/>
    </location>
</feature>
<feature type="compositionally biased region" description="Basic and acidic residues" evidence="1">
    <location>
        <begin position="658"/>
        <end position="674"/>
    </location>
</feature>
<evidence type="ECO:0000259" key="2">
    <source>
        <dbReference type="PROSITE" id="PS50994"/>
    </source>
</evidence>
<dbReference type="InterPro" id="IPR036397">
    <property type="entry name" value="RNaseH_sf"/>
</dbReference>
<name>A0A5N6PLA9_9ASTR</name>
<evidence type="ECO:0000313" key="4">
    <source>
        <dbReference type="Proteomes" id="UP000326396"/>
    </source>
</evidence>
<dbReference type="InterPro" id="IPR057670">
    <property type="entry name" value="SH3_retrovirus"/>
</dbReference>
<dbReference type="PANTHER" id="PTHR31110">
    <property type="entry name" value="PESTICIDAL CRYSTAL CRY8BA PROTEIN"/>
    <property type="match status" value="1"/>
</dbReference>
<protein>
    <recommendedName>
        <fullName evidence="2">Integrase catalytic domain-containing protein</fullName>
    </recommendedName>
</protein>
<dbReference type="EMBL" id="SZYD01000003">
    <property type="protein sequence ID" value="KAD6794392.1"/>
    <property type="molecule type" value="Genomic_DNA"/>
</dbReference>
<keyword evidence="4" id="KW-1185">Reference proteome</keyword>
<dbReference type="Pfam" id="PF00665">
    <property type="entry name" value="rve"/>
    <property type="match status" value="1"/>
</dbReference>
<dbReference type="Proteomes" id="UP000326396">
    <property type="component" value="Linkage Group LG11"/>
</dbReference>
<feature type="region of interest" description="Disordered" evidence="1">
    <location>
        <begin position="537"/>
        <end position="674"/>
    </location>
</feature>
<feature type="compositionally biased region" description="Basic and acidic residues" evidence="1">
    <location>
        <begin position="609"/>
        <end position="622"/>
    </location>
</feature>
<evidence type="ECO:0000256" key="1">
    <source>
        <dbReference type="SAM" id="MobiDB-lite"/>
    </source>
</evidence>
<dbReference type="SUPFAM" id="SSF53098">
    <property type="entry name" value="Ribonuclease H-like"/>
    <property type="match status" value="1"/>
</dbReference>
<accession>A0A5N6PLA9</accession>
<reference evidence="3 4" key="1">
    <citation type="submission" date="2019-05" db="EMBL/GenBank/DDBJ databases">
        <title>Mikania micrantha, genome provides insights into the molecular mechanism of rapid growth.</title>
        <authorList>
            <person name="Liu B."/>
        </authorList>
    </citation>
    <scope>NUCLEOTIDE SEQUENCE [LARGE SCALE GENOMIC DNA]</scope>
    <source>
        <strain evidence="3">NLD-2019</strain>
        <tissue evidence="3">Leaf</tissue>
    </source>
</reference>
<dbReference type="GO" id="GO:0015074">
    <property type="term" value="P:DNA integration"/>
    <property type="evidence" value="ECO:0007669"/>
    <property type="project" value="InterPro"/>
</dbReference>